<dbReference type="Proteomes" id="UP000253720">
    <property type="component" value="Chromosome"/>
</dbReference>
<dbReference type="SUPFAM" id="SSF46785">
    <property type="entry name" value="Winged helix' DNA-binding domain"/>
    <property type="match status" value="1"/>
</dbReference>
<evidence type="ECO:0000313" key="2">
    <source>
        <dbReference type="Proteomes" id="UP000253720"/>
    </source>
</evidence>
<dbReference type="EMBL" id="CP029608">
    <property type="protein sequence ID" value="AXI61243.1"/>
    <property type="molecule type" value="Genomic_DNA"/>
</dbReference>
<evidence type="ECO:0000313" key="1">
    <source>
        <dbReference type="EMBL" id="AXI61243.1"/>
    </source>
</evidence>
<protein>
    <submittedName>
        <fullName evidence="1">Fe2+ zn2+ uptake regulation protein</fullName>
    </submittedName>
</protein>
<dbReference type="InterPro" id="IPR036390">
    <property type="entry name" value="WH_DNA-bd_sf"/>
</dbReference>
<accession>A0A345RPM7</accession>
<dbReference type="AlphaFoldDB" id="A0A345RPM7"/>
<reference evidence="1 2" key="1">
    <citation type="submission" date="2018-05" db="EMBL/GenBank/DDBJ databases">
        <title>Complete genome sequence of Pseudomonas kribbensis 46-2(T).</title>
        <authorList>
            <person name="Jeong H."/>
            <person name="Lee S.-G."/>
            <person name="Rha E."/>
            <person name="Kim H."/>
        </authorList>
    </citation>
    <scope>NUCLEOTIDE SEQUENCE [LARGE SCALE GENOMIC DNA]</scope>
    <source>
        <strain evidence="1 2">46-2</strain>
    </source>
</reference>
<organism evidence="1 2">
    <name type="scientific">Pseudomonas kribbensis</name>
    <dbReference type="NCBI Taxonomy" id="1628086"/>
    <lineage>
        <taxon>Bacteria</taxon>
        <taxon>Pseudomonadati</taxon>
        <taxon>Pseudomonadota</taxon>
        <taxon>Gammaproteobacteria</taxon>
        <taxon>Pseudomonadales</taxon>
        <taxon>Pseudomonadaceae</taxon>
        <taxon>Pseudomonas</taxon>
    </lineage>
</organism>
<gene>
    <name evidence="1" type="ORF">DLD99_12415</name>
</gene>
<dbReference type="RefSeq" id="WP_114882424.1">
    <property type="nucleotide sequence ID" value="NZ_CP029608.1"/>
</dbReference>
<name>A0A345RPM7_9PSED</name>
<keyword evidence="2" id="KW-1185">Reference proteome</keyword>
<dbReference type="KEGG" id="pke:DLD99_12415"/>
<proteinExistence type="predicted"/>
<sequence length="125" mass="13986">MLTSPASTSSGKQSQFPLTKGQRAFDFERSTNEHIRELLHYYGLRTSLIRIKVIDALLVAAREGRAVGGRGVHGYLQAFVSGIQFVSVREVLKRLCEEGVIVFQPDKSYRFTGEAFSLLEQHAGR</sequence>